<dbReference type="AlphaFoldDB" id="A0A517Z0P2"/>
<dbReference type="RefSeq" id="WP_145366748.1">
    <property type="nucleotide sequence ID" value="NZ_CP036275.1"/>
</dbReference>
<proteinExistence type="predicted"/>
<accession>A0A517Z0P2</accession>
<dbReference type="EMBL" id="CP036275">
    <property type="protein sequence ID" value="QDU36043.1"/>
    <property type="molecule type" value="Genomic_DNA"/>
</dbReference>
<dbReference type="Proteomes" id="UP000320496">
    <property type="component" value="Chromosome"/>
</dbReference>
<reference evidence="1 2" key="1">
    <citation type="submission" date="2019-02" db="EMBL/GenBank/DDBJ databases">
        <title>Deep-cultivation of Planctomycetes and their phenomic and genomic characterization uncovers novel biology.</title>
        <authorList>
            <person name="Wiegand S."/>
            <person name="Jogler M."/>
            <person name="Boedeker C."/>
            <person name="Pinto D."/>
            <person name="Vollmers J."/>
            <person name="Rivas-Marin E."/>
            <person name="Kohn T."/>
            <person name="Peeters S.H."/>
            <person name="Heuer A."/>
            <person name="Rast P."/>
            <person name="Oberbeckmann S."/>
            <person name="Bunk B."/>
            <person name="Jeske O."/>
            <person name="Meyerdierks A."/>
            <person name="Storesund J.E."/>
            <person name="Kallscheuer N."/>
            <person name="Luecker S."/>
            <person name="Lage O.M."/>
            <person name="Pohl T."/>
            <person name="Merkel B.J."/>
            <person name="Hornburger P."/>
            <person name="Mueller R.-W."/>
            <person name="Bruemmer F."/>
            <person name="Labrenz M."/>
            <person name="Spormann A.M."/>
            <person name="Op den Camp H."/>
            <person name="Overmann J."/>
            <person name="Amann R."/>
            <person name="Jetten M.S.M."/>
            <person name="Mascher T."/>
            <person name="Medema M.H."/>
            <person name="Devos D.P."/>
            <person name="Kaster A.-K."/>
            <person name="Ovreas L."/>
            <person name="Rohde M."/>
            <person name="Galperin M.Y."/>
            <person name="Jogler C."/>
        </authorList>
    </citation>
    <scope>NUCLEOTIDE SEQUENCE [LARGE SCALE GENOMIC DNA]</scope>
    <source>
        <strain evidence="1 2">Mal4</strain>
    </source>
</reference>
<keyword evidence="2" id="KW-1185">Reference proteome</keyword>
<organism evidence="1 2">
    <name type="scientific">Maioricimonas rarisocia</name>
    <dbReference type="NCBI Taxonomy" id="2528026"/>
    <lineage>
        <taxon>Bacteria</taxon>
        <taxon>Pseudomonadati</taxon>
        <taxon>Planctomycetota</taxon>
        <taxon>Planctomycetia</taxon>
        <taxon>Planctomycetales</taxon>
        <taxon>Planctomycetaceae</taxon>
        <taxon>Maioricimonas</taxon>
    </lineage>
</organism>
<protein>
    <submittedName>
        <fullName evidence="1">Uncharacterized protein</fullName>
    </submittedName>
</protein>
<dbReference type="KEGG" id="mri:Mal4_03260"/>
<dbReference type="PROSITE" id="PS51257">
    <property type="entry name" value="PROKAR_LIPOPROTEIN"/>
    <property type="match status" value="1"/>
</dbReference>
<evidence type="ECO:0000313" key="2">
    <source>
        <dbReference type="Proteomes" id="UP000320496"/>
    </source>
</evidence>
<sequence length="90" mass="9927">MALRRFFELLMVGFLAVGLTGCDVDVEDQGELPEVEVEEGEAPDVDVHGPDVDVQEEKETVTVPDVDVDTEEKEVTVPDVDIDVPEENEN</sequence>
<name>A0A517Z0P2_9PLAN</name>
<gene>
    <name evidence="1" type="ORF">Mal4_03260</name>
</gene>
<evidence type="ECO:0000313" key="1">
    <source>
        <dbReference type="EMBL" id="QDU36043.1"/>
    </source>
</evidence>